<accession>A0ABQ5MEI9</accession>
<dbReference type="Proteomes" id="UP001143543">
    <property type="component" value="Unassembled WGS sequence"/>
</dbReference>
<dbReference type="Gene3D" id="1.10.1240.70">
    <property type="match status" value="1"/>
</dbReference>
<evidence type="ECO:0000313" key="1">
    <source>
        <dbReference type="EMBL" id="GLB47809.1"/>
    </source>
</evidence>
<reference evidence="1" key="1">
    <citation type="submission" date="2022-07" db="EMBL/GenBank/DDBJ databases">
        <title>Taxonomy of Novel Oxalotrophic and Methylotrophic Bacteria.</title>
        <authorList>
            <person name="Sahin N."/>
            <person name="Tani A."/>
        </authorList>
    </citation>
    <scope>NUCLEOTIDE SEQUENCE</scope>
    <source>
        <strain evidence="1">Y10</strain>
    </source>
</reference>
<dbReference type="SUPFAM" id="SSF48371">
    <property type="entry name" value="ARM repeat"/>
    <property type="match status" value="1"/>
</dbReference>
<dbReference type="InterPro" id="IPR016024">
    <property type="entry name" value="ARM-type_fold"/>
</dbReference>
<gene>
    <name evidence="1" type="ORF">Y10_01770</name>
</gene>
<evidence type="ECO:0008006" key="3">
    <source>
        <dbReference type="Google" id="ProtNLM"/>
    </source>
</evidence>
<protein>
    <recommendedName>
        <fullName evidence="3">DNA alkylation repair enzyme</fullName>
    </recommendedName>
</protein>
<sequence length="208" mass="23544">MEATIAKLQTIAHGFKPIEGAAKRIFECKTTDDCFAYAYGFLKYNSYQIRCLGVFILGKIAAKNPRALQILQLEVSNDPSWQVQETLAKAFDQYCKDVGYENALPTIKDWLQDTNPNVCRAATEGLRIWTGRSYFAQHPEVAIQLLSSQKNNDSAYVRKSVGNALRDINKKYPQAIATEISSWNIDTPNTRFTYNYVTKDARKKKAIA</sequence>
<dbReference type="Pfam" id="PF08713">
    <property type="entry name" value="DNA_alkylation"/>
    <property type="match status" value="1"/>
</dbReference>
<dbReference type="EMBL" id="BRVO01000001">
    <property type="protein sequence ID" value="GLB47809.1"/>
    <property type="molecule type" value="Genomic_DNA"/>
</dbReference>
<comment type="caution">
    <text evidence="1">The sequence shown here is derived from an EMBL/GenBank/DDBJ whole genome shotgun (WGS) entry which is preliminary data.</text>
</comment>
<keyword evidence="2" id="KW-1185">Reference proteome</keyword>
<proteinExistence type="predicted"/>
<name>A0ABQ5MEI9_9FLAO</name>
<dbReference type="Gene3D" id="1.25.40.290">
    <property type="entry name" value="ARM repeat domains"/>
    <property type="match status" value="1"/>
</dbReference>
<dbReference type="InterPro" id="IPR014825">
    <property type="entry name" value="DNA_alkylation"/>
</dbReference>
<evidence type="ECO:0000313" key="2">
    <source>
        <dbReference type="Proteomes" id="UP001143543"/>
    </source>
</evidence>
<dbReference type="RefSeq" id="WP_281763475.1">
    <property type="nucleotide sequence ID" value="NZ_BRVO01000001.1"/>
</dbReference>
<organism evidence="1 2">
    <name type="scientific">Neptunitalea lumnitzerae</name>
    <dbReference type="NCBI Taxonomy" id="2965509"/>
    <lineage>
        <taxon>Bacteria</taxon>
        <taxon>Pseudomonadati</taxon>
        <taxon>Bacteroidota</taxon>
        <taxon>Flavobacteriia</taxon>
        <taxon>Flavobacteriales</taxon>
        <taxon>Flavobacteriaceae</taxon>
        <taxon>Neptunitalea</taxon>
    </lineage>
</organism>